<proteinExistence type="predicted"/>
<dbReference type="InterPro" id="IPR050789">
    <property type="entry name" value="Diverse_Enzym_Activities"/>
</dbReference>
<protein>
    <submittedName>
        <fullName evidence="2">Putative MitI transacylase</fullName>
    </submittedName>
</protein>
<dbReference type="AlphaFoldDB" id="A0A0E3Z8X4"/>
<evidence type="ECO:0000259" key="1">
    <source>
        <dbReference type="Pfam" id="PF00144"/>
    </source>
</evidence>
<accession>A0A0E3Z8X4</accession>
<name>A0A0E3Z8X4_9PSEU</name>
<evidence type="ECO:0000313" key="2">
    <source>
        <dbReference type="EMBL" id="AKC92663.1"/>
    </source>
</evidence>
<sequence>MARGGLSLKRLTRVRDVLEQHVDAGDGPGAVAVVARRGEVHIKTAGNLAFEGAGSTAPMAADTICRISSWTKTIVAACAMTLVEDHTLRLNDPVDALLPELANMTVLADPNGPLDHTVPAKRPITLRDLLTCRMGTGAILAEAGTIPIADALNALESSEDPDQFVSRLGRLPLVYQPGERWMYYVPNIVLGVLITRATRMSLGDVLGERIIGPLAMKDTALGVGDDRVGRLAAAYVPDVATGRFIVEQTHDGPWRRPSAFKAPSSGLVSTANDFLAFASALLAAGAHPGGRILSRPAVTLMTSDHLTPRQKAYSKFVWPPGFYEEFGWGFGLGLNTRHTELGPSAGSYGWYGKYGTTWFNDPAEDMITILMVQSESWQLPVYLNFWTAAYQAIDD</sequence>
<dbReference type="EMBL" id="KP995196">
    <property type="protein sequence ID" value="AKC92663.1"/>
    <property type="molecule type" value="Genomic_DNA"/>
</dbReference>
<dbReference type="Pfam" id="PF00144">
    <property type="entry name" value="Beta-lactamase"/>
    <property type="match status" value="1"/>
</dbReference>
<dbReference type="PANTHER" id="PTHR43283">
    <property type="entry name" value="BETA-LACTAMASE-RELATED"/>
    <property type="match status" value="1"/>
</dbReference>
<feature type="domain" description="Beta-lactamase-related" evidence="1">
    <location>
        <begin position="15"/>
        <end position="377"/>
    </location>
</feature>
<organism evidence="2">
    <name type="scientific">Amycolatopsis sp. SANK 60206</name>
    <dbReference type="NCBI Taxonomy" id="1642649"/>
    <lineage>
        <taxon>Bacteria</taxon>
        <taxon>Bacillati</taxon>
        <taxon>Actinomycetota</taxon>
        <taxon>Actinomycetes</taxon>
        <taxon>Pseudonocardiales</taxon>
        <taxon>Pseudonocardiaceae</taxon>
        <taxon>Amycolatopsis</taxon>
    </lineage>
</organism>
<reference evidence="2" key="1">
    <citation type="journal article" date="2015" name="J. Biol. Chem.">
        <title>The biosynthesis of capuramycin-type antibiotics: identification of the A-102395 biosynthetic gene cluster, mechanism of self-resistance, and formation of uridine-5'-carboxamide.</title>
        <authorList>
            <person name="Cai W."/>
            <person name="Goswami A."/>
            <person name="Yang Z."/>
            <person name="Liu X."/>
            <person name="Green K.D."/>
            <person name="Barnard-Britson S."/>
            <person name="Baba S."/>
            <person name="Funabashi M."/>
            <person name="Nonaka K."/>
            <person name="Sunkara M."/>
            <person name="Morris A.J."/>
            <person name="Spork A.P."/>
            <person name="Ducho C."/>
            <person name="Garneau-Tsodikova S."/>
            <person name="Thorson J.S."/>
            <person name="Van Lanen S.G."/>
        </authorList>
    </citation>
    <scope>NUCLEOTIDE SEQUENCE</scope>
    <source>
        <strain evidence="2">SANK 60206</strain>
    </source>
</reference>
<dbReference type="InterPro" id="IPR001466">
    <property type="entry name" value="Beta-lactam-related"/>
</dbReference>
<dbReference type="PANTHER" id="PTHR43283:SF3">
    <property type="entry name" value="BETA-LACTAMASE FAMILY PROTEIN (AFU_ORTHOLOGUE AFUA_5G07500)"/>
    <property type="match status" value="1"/>
</dbReference>
<dbReference type="Gene3D" id="3.40.710.10">
    <property type="entry name" value="DD-peptidase/beta-lactamase superfamily"/>
    <property type="match status" value="1"/>
</dbReference>
<dbReference type="SUPFAM" id="SSF56601">
    <property type="entry name" value="beta-lactamase/transpeptidase-like"/>
    <property type="match status" value="1"/>
</dbReference>
<dbReference type="InterPro" id="IPR012338">
    <property type="entry name" value="Beta-lactam/transpept-like"/>
</dbReference>